<feature type="signal peptide" evidence="6">
    <location>
        <begin position="1"/>
        <end position="15"/>
    </location>
</feature>
<keyword evidence="4" id="KW-0378">Hydrolase</keyword>
<name>A0A7J6NYS6_PEROL</name>
<dbReference type="InterPro" id="IPR029058">
    <property type="entry name" value="AB_hydrolase_fold"/>
</dbReference>
<protein>
    <submittedName>
        <fullName evidence="7">Thymus-specific serine protease</fullName>
    </submittedName>
</protein>
<comment type="similarity">
    <text evidence="1">Belongs to the peptidase S28 family.</text>
</comment>
<dbReference type="AlphaFoldDB" id="A0A7J6NYS6"/>
<evidence type="ECO:0000256" key="4">
    <source>
        <dbReference type="ARBA" id="ARBA00022801"/>
    </source>
</evidence>
<sequence>MKVGRLIVILTGAFALPVPREKFRVVKRSQGVSSVKRGGSGGNHTHYYCDQLVDHFAGDSAHRYGTWCQKYLYNDQFFMRDRCHRPVVLLYTGGESPSLNDNVVTKSNVADDMVSLAKEIGAVVMALEHRYYGEEKPTRELSREVLERTFTSDQALADLARFRDYVADEYNLGDAQFVTFGGSYPGVVAAWARAVYPEKFFAAVSSSAPIEARLDFPEYNDAVGVSFASELAGGSIGCASAVKRAHEEVGRMLEVEEGRRELERAFNVCGTHMLDDIDNRKVWTSEGVFGFSVQSNDPECDSDLCNIDKICRYFTDPNLPESLVERLAHVSRARTDECVDVDFNKVIKMYRNESDTDWTKMWTFQTCNEFGFYQTCDSWKNCLWTPGLNDLEWNTRLCRIGWGFTTEEVAANIDRTNCKRGGLSLNATRILSVNGGVDPWHRLALVTSDDPSLPTIWVPGASHHYWTHHGSENVDNSVARARAGIRGIVKQWVREDARAILPEILL</sequence>
<dbReference type="PANTHER" id="PTHR11010">
    <property type="entry name" value="PROTEASE S28 PRO-X CARBOXYPEPTIDASE-RELATED"/>
    <property type="match status" value="1"/>
</dbReference>
<dbReference type="OrthoDB" id="406761at2759"/>
<keyword evidence="5" id="KW-0325">Glycoprotein</keyword>
<evidence type="ECO:0000256" key="3">
    <source>
        <dbReference type="ARBA" id="ARBA00022729"/>
    </source>
</evidence>
<evidence type="ECO:0000256" key="2">
    <source>
        <dbReference type="ARBA" id="ARBA00022670"/>
    </source>
</evidence>
<dbReference type="SUPFAM" id="SSF53474">
    <property type="entry name" value="alpha/beta-Hydrolases"/>
    <property type="match status" value="1"/>
</dbReference>
<feature type="chain" id="PRO_5029688829" evidence="6">
    <location>
        <begin position="16"/>
        <end position="506"/>
    </location>
</feature>
<dbReference type="GO" id="GO:0008239">
    <property type="term" value="F:dipeptidyl-peptidase activity"/>
    <property type="evidence" value="ECO:0007669"/>
    <property type="project" value="TreeGrafter"/>
</dbReference>
<dbReference type="GO" id="GO:0070008">
    <property type="term" value="F:serine-type exopeptidase activity"/>
    <property type="evidence" value="ECO:0007669"/>
    <property type="project" value="InterPro"/>
</dbReference>
<gene>
    <name evidence="7" type="primary">PRSS16_1</name>
    <name evidence="7" type="ORF">FOZ60_002207</name>
</gene>
<dbReference type="Proteomes" id="UP000541610">
    <property type="component" value="Unassembled WGS sequence"/>
</dbReference>
<evidence type="ECO:0000256" key="5">
    <source>
        <dbReference type="ARBA" id="ARBA00023180"/>
    </source>
</evidence>
<dbReference type="Gene3D" id="1.20.120.980">
    <property type="entry name" value="Serine carboxypeptidase S28, SKS domain"/>
    <property type="match status" value="1"/>
</dbReference>
<reference evidence="7 8" key="1">
    <citation type="submission" date="2020-04" db="EMBL/GenBank/DDBJ databases">
        <title>Perkinsus olseni comparative genomics.</title>
        <authorList>
            <person name="Bogema D.R."/>
        </authorList>
    </citation>
    <scope>NUCLEOTIDE SEQUENCE [LARGE SCALE GENOMIC DNA]</scope>
    <source>
        <strain evidence="7">00978-12</strain>
    </source>
</reference>
<dbReference type="EMBL" id="JABANP010000137">
    <property type="protein sequence ID" value="KAF4688958.1"/>
    <property type="molecule type" value="Genomic_DNA"/>
</dbReference>
<dbReference type="Pfam" id="PF05577">
    <property type="entry name" value="Peptidase_S28"/>
    <property type="match status" value="1"/>
</dbReference>
<dbReference type="Gene3D" id="3.40.50.1820">
    <property type="entry name" value="alpha/beta hydrolase"/>
    <property type="match status" value="1"/>
</dbReference>
<keyword evidence="2 7" id="KW-0645">Protease</keyword>
<dbReference type="GO" id="GO:0006508">
    <property type="term" value="P:proteolysis"/>
    <property type="evidence" value="ECO:0007669"/>
    <property type="project" value="UniProtKB-KW"/>
</dbReference>
<organism evidence="7 8">
    <name type="scientific">Perkinsus olseni</name>
    <name type="common">Perkinsus atlanticus</name>
    <dbReference type="NCBI Taxonomy" id="32597"/>
    <lineage>
        <taxon>Eukaryota</taxon>
        <taxon>Sar</taxon>
        <taxon>Alveolata</taxon>
        <taxon>Perkinsozoa</taxon>
        <taxon>Perkinsea</taxon>
        <taxon>Perkinsida</taxon>
        <taxon>Perkinsidae</taxon>
        <taxon>Perkinsus</taxon>
    </lineage>
</organism>
<evidence type="ECO:0000256" key="1">
    <source>
        <dbReference type="ARBA" id="ARBA00011079"/>
    </source>
</evidence>
<evidence type="ECO:0000256" key="6">
    <source>
        <dbReference type="SAM" id="SignalP"/>
    </source>
</evidence>
<dbReference type="InterPro" id="IPR042269">
    <property type="entry name" value="Ser_carbopepase_S28_SKS"/>
</dbReference>
<accession>A0A7J6NYS6</accession>
<comment type="caution">
    <text evidence="7">The sequence shown here is derived from an EMBL/GenBank/DDBJ whole genome shotgun (WGS) entry which is preliminary data.</text>
</comment>
<keyword evidence="3 6" id="KW-0732">Signal</keyword>
<dbReference type="PANTHER" id="PTHR11010:SF117">
    <property type="entry name" value="SERINE PROTEASE 16"/>
    <property type="match status" value="1"/>
</dbReference>
<dbReference type="InterPro" id="IPR008758">
    <property type="entry name" value="Peptidase_S28"/>
</dbReference>
<evidence type="ECO:0000313" key="7">
    <source>
        <dbReference type="EMBL" id="KAF4688958.1"/>
    </source>
</evidence>
<proteinExistence type="inferred from homology"/>
<evidence type="ECO:0000313" key="8">
    <source>
        <dbReference type="Proteomes" id="UP000541610"/>
    </source>
</evidence>